<organism evidence="1 2">
    <name type="scientific">Lentilactobacillus parabuchneri</name>
    <dbReference type="NCBI Taxonomy" id="152331"/>
    <lineage>
        <taxon>Bacteria</taxon>
        <taxon>Bacillati</taxon>
        <taxon>Bacillota</taxon>
        <taxon>Bacilli</taxon>
        <taxon>Lactobacillales</taxon>
        <taxon>Lactobacillaceae</taxon>
        <taxon>Lentilactobacillus</taxon>
    </lineage>
</organism>
<comment type="caution">
    <text evidence="1">The sequence shown here is derived from an EMBL/GenBank/DDBJ whole genome shotgun (WGS) entry which is preliminary data.</text>
</comment>
<dbReference type="Proteomes" id="UP000491237">
    <property type="component" value="Unassembled WGS sequence"/>
</dbReference>
<dbReference type="EMBL" id="WKKY01000002">
    <property type="protein sequence ID" value="MSE19761.1"/>
    <property type="molecule type" value="Genomic_DNA"/>
</dbReference>
<evidence type="ECO:0000313" key="1">
    <source>
        <dbReference type="EMBL" id="MSE19761.1"/>
    </source>
</evidence>
<name>A0A844E9W9_9LACO</name>
<protein>
    <submittedName>
        <fullName evidence="1">Uncharacterized protein</fullName>
    </submittedName>
</protein>
<dbReference type="AlphaFoldDB" id="A0A844E9W9"/>
<dbReference type="RefSeq" id="WP_271704082.1">
    <property type="nucleotide sequence ID" value="NZ_JAQKGT010000020.1"/>
</dbReference>
<accession>A0A844E9W9</accession>
<reference evidence="1 2" key="1">
    <citation type="submission" date="2019-11" db="EMBL/GenBank/DDBJ databases">
        <title>Draft Genome Sequence of Plant Growth-Promoting Rhizosphere-Associated Bacteria.</title>
        <authorList>
            <person name="Vasilyev I.Y."/>
            <person name="Radchenko V."/>
            <person name="Ilnitskaya E.V."/>
        </authorList>
    </citation>
    <scope>NUCLEOTIDE SEQUENCE [LARGE SCALE GENOMIC DNA]</scope>
    <source>
        <strain evidence="1 2">VRA_07sq_f</strain>
    </source>
</reference>
<gene>
    <name evidence="1" type="ORF">GKC44_00485</name>
</gene>
<evidence type="ECO:0000313" key="2">
    <source>
        <dbReference type="Proteomes" id="UP000491237"/>
    </source>
</evidence>
<sequence>MADMNINEFKSWSDNFIKNSQQMQGSHNYELGDVLNDKFIAKNTNSSNLDAWWDRGKFGKQALKEIDEKTLDSYVIKTTKFKSWQDMLDHASEEYVFNRLGL</sequence>
<proteinExistence type="predicted"/>